<reference evidence="1" key="1">
    <citation type="submission" date="2020-11" db="EMBL/GenBank/DDBJ databases">
        <authorList>
            <person name="Tran Van P."/>
        </authorList>
    </citation>
    <scope>NUCLEOTIDE SEQUENCE</scope>
</reference>
<dbReference type="PANTHER" id="PTHR43222">
    <property type="entry name" value="NUDIX HYDROLASE 23"/>
    <property type="match status" value="1"/>
</dbReference>
<dbReference type="PANTHER" id="PTHR43222:SF2">
    <property type="entry name" value="NUDIX HYDROLASE 23, CHLOROPLASTIC"/>
    <property type="match status" value="1"/>
</dbReference>
<proteinExistence type="predicted"/>
<accession>A0A7R9A1G9</accession>
<dbReference type="EMBL" id="OB737388">
    <property type="protein sequence ID" value="CAD7239696.1"/>
    <property type="molecule type" value="Genomic_DNA"/>
</dbReference>
<name>A0A7R9A1G9_9CRUS</name>
<gene>
    <name evidence="1" type="ORF">CTOB1V02_LOCUS17511</name>
</gene>
<dbReference type="AlphaFoldDB" id="A0A7R9A1G9"/>
<dbReference type="Gene3D" id="3.90.79.10">
    <property type="entry name" value="Nucleoside Triphosphate Pyrophosphohydrolase"/>
    <property type="match status" value="1"/>
</dbReference>
<dbReference type="SUPFAM" id="SSF55811">
    <property type="entry name" value="Nudix"/>
    <property type="match status" value="1"/>
</dbReference>
<sequence length="113" mass="13169">MENQESSMEGAAREAYEEAMACCDELRLFAIYNLPSISQVYLMFHGQLRDGFAQANEETLEVGLFRQSEIPWADLAFPVVTEALTRYYEMDEQRDRRVYFADFIRHPDASLEI</sequence>
<feature type="non-terminal residue" evidence="1">
    <location>
        <position position="113"/>
    </location>
</feature>
<dbReference type="OrthoDB" id="447842at2759"/>
<evidence type="ECO:0000313" key="1">
    <source>
        <dbReference type="EMBL" id="CAD7239696.1"/>
    </source>
</evidence>
<protein>
    <submittedName>
        <fullName evidence="1">Uncharacterized protein</fullName>
    </submittedName>
</protein>
<dbReference type="InterPro" id="IPR015797">
    <property type="entry name" value="NUDIX_hydrolase-like_dom_sf"/>
</dbReference>
<organism evidence="1">
    <name type="scientific">Cyprideis torosa</name>
    <dbReference type="NCBI Taxonomy" id="163714"/>
    <lineage>
        <taxon>Eukaryota</taxon>
        <taxon>Metazoa</taxon>
        <taxon>Ecdysozoa</taxon>
        <taxon>Arthropoda</taxon>
        <taxon>Crustacea</taxon>
        <taxon>Oligostraca</taxon>
        <taxon>Ostracoda</taxon>
        <taxon>Podocopa</taxon>
        <taxon>Podocopida</taxon>
        <taxon>Cytherocopina</taxon>
        <taxon>Cytheroidea</taxon>
        <taxon>Cytherideidae</taxon>
        <taxon>Cyprideis</taxon>
    </lineage>
</organism>